<dbReference type="PANTHER" id="PTHR11461:SF145">
    <property type="entry name" value="ALPHA-1-ANTICHYMOTRYPSIN"/>
    <property type="match status" value="1"/>
</dbReference>
<dbReference type="CDD" id="cd19551">
    <property type="entry name" value="serpinA3_A1AC"/>
    <property type="match status" value="1"/>
</dbReference>
<dbReference type="PROSITE" id="PS00284">
    <property type="entry name" value="SERPIN"/>
    <property type="match status" value="1"/>
</dbReference>
<protein>
    <submittedName>
        <fullName evidence="10">Serpin family A member 3</fullName>
    </submittedName>
</protein>
<dbReference type="RefSeq" id="XP_029808497.1">
    <property type="nucleotide sequence ID" value="XM_029952637.1"/>
</dbReference>
<feature type="chain" id="PRO_5025345286" evidence="8">
    <location>
        <begin position="24"/>
        <end position="424"/>
    </location>
</feature>
<dbReference type="InterPro" id="IPR036186">
    <property type="entry name" value="Serpin_sf"/>
</dbReference>
<evidence type="ECO:0000259" key="9">
    <source>
        <dbReference type="SMART" id="SM00093"/>
    </source>
</evidence>
<dbReference type="InterPro" id="IPR042185">
    <property type="entry name" value="Serpin_sf_2"/>
</dbReference>
<gene>
    <name evidence="10" type="primary">LOC115302702</name>
</gene>
<keyword evidence="6" id="KW-0968">Cytoplasmic vesicle</keyword>
<evidence type="ECO:0000256" key="3">
    <source>
        <dbReference type="ARBA" id="ARBA00011738"/>
    </source>
</evidence>
<evidence type="ECO:0000256" key="1">
    <source>
        <dbReference type="ARBA" id="ARBA00004248"/>
    </source>
</evidence>
<dbReference type="GO" id="GO:0005615">
    <property type="term" value="C:extracellular space"/>
    <property type="evidence" value="ECO:0007669"/>
    <property type="project" value="InterPro"/>
</dbReference>
<dbReference type="GO" id="GO:0042583">
    <property type="term" value="C:chromaffin granule"/>
    <property type="evidence" value="ECO:0007669"/>
    <property type="project" value="UniProtKB-SubCell"/>
</dbReference>
<dbReference type="InterPro" id="IPR042178">
    <property type="entry name" value="Serpin_sf_1"/>
</dbReference>
<dbReference type="AlphaFoldDB" id="A0A673U2U4"/>
<reference evidence="10" key="2">
    <citation type="submission" date="2025-08" db="UniProtKB">
        <authorList>
            <consortium name="Ensembl"/>
        </authorList>
    </citation>
    <scope>IDENTIFICATION</scope>
</reference>
<dbReference type="InterPro" id="IPR023796">
    <property type="entry name" value="Serpin_dom"/>
</dbReference>
<reference evidence="10" key="3">
    <citation type="submission" date="2025-09" db="UniProtKB">
        <authorList>
            <consortium name="Ensembl"/>
        </authorList>
    </citation>
    <scope>IDENTIFICATION</scope>
</reference>
<reference evidence="10 11" key="1">
    <citation type="submission" date="2019-05" db="EMBL/GenBank/DDBJ databases">
        <title>A Chromosome-scale Meerkat (S. suricatta) Genome Assembly.</title>
        <authorList>
            <person name="Dudchenko O."/>
            <person name="Lieberman Aiden E."/>
            <person name="Tung J."/>
            <person name="Barreiro L.B."/>
            <person name="Clutton-Brock T.H."/>
        </authorList>
    </citation>
    <scope>NUCLEOTIDE SEQUENCE [LARGE SCALE GENOMIC DNA]</scope>
</reference>
<keyword evidence="5" id="KW-0722">Serine protease inhibitor</keyword>
<sequence length="424" mass="47321">MGGMSPLLALGLLVAGLWSPVHCLLGGTLAPETVTQETQHTGTPVDSLQLASSNVDFTVSLYKQLASKTPTKNVVFSPLSISVALAFLSLGAHGATRTEILEGLKFNLTETPDPEVHRGFQRLLRTLGQPGDGRQLSVGNAMFVSERLQLLDKFREDARALYATEALPADFQDSAAARRLINDYVRNRTRGKIAELVKDLDEHTAMVLVNYIFLKAKWKTPFDPRDTFESKFHVSKRKRVNVPMMSLEDVRLPYFRDEQLRCTVVALRYLSNDSALFVLPDEGRMAAVEAALLPETLRRWRDSLQMRMIDRLFLPKFSISSSYNLEDILPKLGIRKVFSNQADLSGVAREKNLAVSQMVHKTVLDVAEEGTEAAAATEVKIVFMSGRIGPLLIISFDRPFLLSLHHEETEDILFWAKVANPKQA</sequence>
<keyword evidence="8" id="KW-0732">Signal</keyword>
<feature type="signal peptide" evidence="8">
    <location>
        <begin position="1"/>
        <end position="23"/>
    </location>
</feature>
<proteinExistence type="inferred from homology"/>
<dbReference type="PANTHER" id="PTHR11461">
    <property type="entry name" value="SERINE PROTEASE INHIBITOR, SERPIN"/>
    <property type="match status" value="1"/>
</dbReference>
<dbReference type="GO" id="GO:0004867">
    <property type="term" value="F:serine-type endopeptidase inhibitor activity"/>
    <property type="evidence" value="ECO:0007669"/>
    <property type="project" value="UniProtKB-KW"/>
</dbReference>
<dbReference type="InterPro" id="IPR023795">
    <property type="entry name" value="Serpin_CS"/>
</dbReference>
<dbReference type="Proteomes" id="UP000472268">
    <property type="component" value="Chromosome 9"/>
</dbReference>
<accession>A0A673U2U4</accession>
<evidence type="ECO:0000256" key="4">
    <source>
        <dbReference type="ARBA" id="ARBA00022690"/>
    </source>
</evidence>
<dbReference type="SUPFAM" id="SSF56574">
    <property type="entry name" value="Serpins"/>
    <property type="match status" value="1"/>
</dbReference>
<dbReference type="Ensembl" id="ENSSSUT00005022625.1">
    <property type="protein sequence ID" value="ENSSSUP00005019778.1"/>
    <property type="gene ID" value="ENSSSUG00005012826.1"/>
</dbReference>
<evidence type="ECO:0000256" key="5">
    <source>
        <dbReference type="ARBA" id="ARBA00022900"/>
    </source>
</evidence>
<comment type="subunit">
    <text evidence="3">Homodimer.</text>
</comment>
<keyword evidence="11" id="KW-1185">Reference proteome</keyword>
<comment type="similarity">
    <text evidence="2 7">Belongs to the serpin family.</text>
</comment>
<dbReference type="SMART" id="SM00093">
    <property type="entry name" value="SERPIN"/>
    <property type="match status" value="1"/>
</dbReference>
<evidence type="ECO:0000256" key="2">
    <source>
        <dbReference type="ARBA" id="ARBA00009500"/>
    </source>
</evidence>
<dbReference type="FunFam" id="3.30.497.10:FF:000001">
    <property type="entry name" value="Serine protease inhibitor"/>
    <property type="match status" value="1"/>
</dbReference>
<dbReference type="OrthoDB" id="671595at2759"/>
<evidence type="ECO:0000256" key="7">
    <source>
        <dbReference type="RuleBase" id="RU000411"/>
    </source>
</evidence>
<keyword evidence="4" id="KW-0646">Protease inhibitor</keyword>
<dbReference type="FunFam" id="2.30.39.10:FF:000002">
    <property type="entry name" value="Serpin family D member 1"/>
    <property type="match status" value="1"/>
</dbReference>
<dbReference type="GeneID" id="115302702"/>
<evidence type="ECO:0000256" key="6">
    <source>
        <dbReference type="ARBA" id="ARBA00023329"/>
    </source>
</evidence>
<dbReference type="Gene3D" id="3.30.497.10">
    <property type="entry name" value="Antithrombin, subunit I, domain 2"/>
    <property type="match status" value="1"/>
</dbReference>
<dbReference type="Pfam" id="PF00079">
    <property type="entry name" value="Serpin"/>
    <property type="match status" value="1"/>
</dbReference>
<evidence type="ECO:0000313" key="11">
    <source>
        <dbReference type="Proteomes" id="UP000472268"/>
    </source>
</evidence>
<comment type="subcellular location">
    <subcellularLocation>
        <location evidence="1">Cytoplasmic vesicle</location>
        <location evidence="1">Secretory vesicle</location>
        <location evidence="1">Chromaffin granule</location>
    </subcellularLocation>
</comment>
<dbReference type="InterPro" id="IPR000215">
    <property type="entry name" value="Serpin_fam"/>
</dbReference>
<dbReference type="Gene3D" id="2.30.39.10">
    <property type="entry name" value="Alpha-1-antitrypsin, domain 1"/>
    <property type="match status" value="1"/>
</dbReference>
<evidence type="ECO:0000313" key="10">
    <source>
        <dbReference type="Ensembl" id="ENSSSUP00005019778.1"/>
    </source>
</evidence>
<feature type="domain" description="Serpin" evidence="9">
    <location>
        <begin position="59"/>
        <end position="421"/>
    </location>
</feature>
<evidence type="ECO:0000256" key="8">
    <source>
        <dbReference type="SAM" id="SignalP"/>
    </source>
</evidence>
<dbReference type="OMA" id="RHIDELY"/>
<name>A0A673U2U4_SURSU</name>
<organism evidence="10 11">
    <name type="scientific">Suricata suricatta</name>
    <name type="common">Meerkat</name>
    <dbReference type="NCBI Taxonomy" id="37032"/>
    <lineage>
        <taxon>Eukaryota</taxon>
        <taxon>Metazoa</taxon>
        <taxon>Chordata</taxon>
        <taxon>Craniata</taxon>
        <taxon>Vertebrata</taxon>
        <taxon>Euteleostomi</taxon>
        <taxon>Mammalia</taxon>
        <taxon>Eutheria</taxon>
        <taxon>Laurasiatheria</taxon>
        <taxon>Carnivora</taxon>
        <taxon>Feliformia</taxon>
        <taxon>Herpestidae</taxon>
        <taxon>Suricata</taxon>
    </lineage>
</organism>